<reference evidence="8" key="1">
    <citation type="journal article" date="2015" name="Nat. Genet.">
        <title>The genome and transcriptome of the zoonotic hookworm Ancylostoma ceylanicum identify infection-specific gene families.</title>
        <authorList>
            <person name="Schwarz E.M."/>
            <person name="Hu Y."/>
            <person name="Antoshechkin I."/>
            <person name="Miller M.M."/>
            <person name="Sternberg P.W."/>
            <person name="Aroian R.V."/>
        </authorList>
    </citation>
    <scope>NUCLEOTIDE SEQUENCE</scope>
    <source>
        <strain evidence="8">HY135</strain>
    </source>
</reference>
<dbReference type="EMBL" id="JARK01001376">
    <property type="protein sequence ID" value="EYC14414.1"/>
    <property type="molecule type" value="Genomic_DNA"/>
</dbReference>
<dbReference type="SUPFAM" id="SSF56112">
    <property type="entry name" value="Protein kinase-like (PK-like)"/>
    <property type="match status" value="1"/>
</dbReference>
<dbReference type="InterPro" id="IPR011009">
    <property type="entry name" value="Kinase-like_dom_sf"/>
</dbReference>
<dbReference type="GO" id="GO:0007168">
    <property type="term" value="P:receptor guanylyl cyclase signaling pathway"/>
    <property type="evidence" value="ECO:0007669"/>
    <property type="project" value="TreeGrafter"/>
</dbReference>
<keyword evidence="3" id="KW-0547">Nucleotide-binding</keyword>
<dbReference type="InterPro" id="IPR050401">
    <property type="entry name" value="Cyclic_nucleotide_synthase"/>
</dbReference>
<evidence type="ECO:0000256" key="4">
    <source>
        <dbReference type="ARBA" id="ARBA00023239"/>
    </source>
</evidence>
<dbReference type="Pfam" id="PF07714">
    <property type="entry name" value="PK_Tyr_Ser-Thr"/>
    <property type="match status" value="1"/>
</dbReference>
<evidence type="ECO:0000313" key="7">
    <source>
        <dbReference type="EMBL" id="EYC14414.1"/>
    </source>
</evidence>
<evidence type="ECO:0000256" key="5">
    <source>
        <dbReference type="ARBA" id="ARBA00023293"/>
    </source>
</evidence>
<accession>A0A016UGF1</accession>
<proteinExistence type="predicted"/>
<dbReference type="PANTHER" id="PTHR11920:SF495">
    <property type="entry name" value="RECEPTOR-TYPE GUANYLATE CYCLASE GCY-7"/>
    <property type="match status" value="1"/>
</dbReference>
<evidence type="ECO:0000256" key="1">
    <source>
        <dbReference type="ARBA" id="ARBA00001436"/>
    </source>
</evidence>
<dbReference type="GO" id="GO:0005524">
    <property type="term" value="F:ATP binding"/>
    <property type="evidence" value="ECO:0007669"/>
    <property type="project" value="InterPro"/>
</dbReference>
<dbReference type="GO" id="GO:0004016">
    <property type="term" value="F:adenylate cyclase activity"/>
    <property type="evidence" value="ECO:0007669"/>
    <property type="project" value="TreeGrafter"/>
</dbReference>
<dbReference type="GO" id="GO:0004672">
    <property type="term" value="F:protein kinase activity"/>
    <property type="evidence" value="ECO:0007669"/>
    <property type="project" value="InterPro"/>
</dbReference>
<dbReference type="STRING" id="53326.A0A016UGF1"/>
<comment type="catalytic activity">
    <reaction evidence="1">
        <text>GTP = 3',5'-cyclic GMP + diphosphate</text>
        <dbReference type="Rhea" id="RHEA:13665"/>
        <dbReference type="ChEBI" id="CHEBI:33019"/>
        <dbReference type="ChEBI" id="CHEBI:37565"/>
        <dbReference type="ChEBI" id="CHEBI:57746"/>
        <dbReference type="EC" id="4.6.1.2"/>
    </reaction>
</comment>
<keyword evidence="5" id="KW-0141">cGMP biosynthesis</keyword>
<keyword evidence="4" id="KW-0456">Lyase</keyword>
<dbReference type="EC" id="4.6.1.2" evidence="2"/>
<dbReference type="OrthoDB" id="302535at2759"/>
<comment type="caution">
    <text evidence="7">The sequence shown here is derived from an EMBL/GenBank/DDBJ whole genome shotgun (WGS) entry which is preliminary data.</text>
</comment>
<evidence type="ECO:0000256" key="2">
    <source>
        <dbReference type="ARBA" id="ARBA00012202"/>
    </source>
</evidence>
<evidence type="ECO:0000313" key="8">
    <source>
        <dbReference type="Proteomes" id="UP000024635"/>
    </source>
</evidence>
<evidence type="ECO:0000259" key="6">
    <source>
        <dbReference type="PROSITE" id="PS50011"/>
    </source>
</evidence>
<sequence length="237" mass="27251">MVLLGDRFEVRAYYSDNVLITKHKQVELKPAEYDSCVKMLKMDHENINKFIGLSLDGPDIIKVWKFCERGTLQNVISSNSMSIDAFFAICLIKDVAEGMNYIHQSFVSYIGSLSSATCLVSQGWQVKISDYGLDLFTNISQQMDFLWTAPELLRHSIKKPSKHSDIYSFAIICSEIITRRPAWNLEERKEKVDALTTIIIFNNHHLWKFSDLKLSTNNSATKMVSEAKAKPYARYYK</sequence>
<protein>
    <recommendedName>
        <fullName evidence="2">guanylate cyclase</fullName>
        <ecNumber evidence="2">4.6.1.2</ecNumber>
    </recommendedName>
</protein>
<dbReference type="PANTHER" id="PTHR11920">
    <property type="entry name" value="GUANYLYL CYCLASE"/>
    <property type="match status" value="1"/>
</dbReference>
<gene>
    <name evidence="7" type="primary">Acey_s0040.g188</name>
    <name evidence="7" type="ORF">Y032_0040g188</name>
</gene>
<dbReference type="InterPro" id="IPR000719">
    <property type="entry name" value="Prot_kinase_dom"/>
</dbReference>
<keyword evidence="8" id="KW-1185">Reference proteome</keyword>
<dbReference type="GO" id="GO:0001653">
    <property type="term" value="F:peptide receptor activity"/>
    <property type="evidence" value="ECO:0007669"/>
    <property type="project" value="TreeGrafter"/>
</dbReference>
<dbReference type="InterPro" id="IPR001245">
    <property type="entry name" value="Ser-Thr/Tyr_kinase_cat_dom"/>
</dbReference>
<dbReference type="Gene3D" id="1.10.510.10">
    <property type="entry name" value="Transferase(Phosphotransferase) domain 1"/>
    <property type="match status" value="1"/>
</dbReference>
<dbReference type="GO" id="GO:0005886">
    <property type="term" value="C:plasma membrane"/>
    <property type="evidence" value="ECO:0007669"/>
    <property type="project" value="TreeGrafter"/>
</dbReference>
<dbReference type="PROSITE" id="PS50011">
    <property type="entry name" value="PROTEIN_KINASE_DOM"/>
    <property type="match status" value="1"/>
</dbReference>
<dbReference type="AlphaFoldDB" id="A0A016UGF1"/>
<name>A0A016UGF1_9BILA</name>
<dbReference type="Proteomes" id="UP000024635">
    <property type="component" value="Unassembled WGS sequence"/>
</dbReference>
<feature type="domain" description="Protein kinase" evidence="6">
    <location>
        <begin position="1"/>
        <end position="237"/>
    </location>
</feature>
<evidence type="ECO:0000256" key="3">
    <source>
        <dbReference type="ARBA" id="ARBA00022741"/>
    </source>
</evidence>
<dbReference type="GO" id="GO:0004383">
    <property type="term" value="F:guanylate cyclase activity"/>
    <property type="evidence" value="ECO:0007669"/>
    <property type="project" value="UniProtKB-EC"/>
</dbReference>
<organism evidence="7 8">
    <name type="scientific">Ancylostoma ceylanicum</name>
    <dbReference type="NCBI Taxonomy" id="53326"/>
    <lineage>
        <taxon>Eukaryota</taxon>
        <taxon>Metazoa</taxon>
        <taxon>Ecdysozoa</taxon>
        <taxon>Nematoda</taxon>
        <taxon>Chromadorea</taxon>
        <taxon>Rhabditida</taxon>
        <taxon>Rhabditina</taxon>
        <taxon>Rhabditomorpha</taxon>
        <taxon>Strongyloidea</taxon>
        <taxon>Ancylostomatidae</taxon>
        <taxon>Ancylostomatinae</taxon>
        <taxon>Ancylostoma</taxon>
    </lineage>
</organism>